<organism evidence="10 11">
    <name type="scientific">Sparus aurata</name>
    <name type="common">Gilthead sea bream</name>
    <dbReference type="NCBI Taxonomy" id="8175"/>
    <lineage>
        <taxon>Eukaryota</taxon>
        <taxon>Metazoa</taxon>
        <taxon>Chordata</taxon>
        <taxon>Craniata</taxon>
        <taxon>Vertebrata</taxon>
        <taxon>Euteleostomi</taxon>
        <taxon>Actinopterygii</taxon>
        <taxon>Neopterygii</taxon>
        <taxon>Teleostei</taxon>
        <taxon>Neoteleostei</taxon>
        <taxon>Acanthomorphata</taxon>
        <taxon>Eupercaria</taxon>
        <taxon>Spariformes</taxon>
        <taxon>Sparidae</taxon>
        <taxon>Sparus</taxon>
    </lineage>
</organism>
<keyword evidence="6 8" id="KW-1133">Transmembrane helix</keyword>
<evidence type="ECO:0000256" key="7">
    <source>
        <dbReference type="ARBA" id="ARBA00023136"/>
    </source>
</evidence>
<dbReference type="InParanoid" id="A0A671TYL1"/>
<evidence type="ECO:0000256" key="9">
    <source>
        <dbReference type="SAM" id="MobiDB-lite"/>
    </source>
</evidence>
<dbReference type="GO" id="GO:0016020">
    <property type="term" value="C:membrane"/>
    <property type="evidence" value="ECO:0007669"/>
    <property type="project" value="UniProtKB-SubCell"/>
</dbReference>
<keyword evidence="7 8" id="KW-0472">Membrane</keyword>
<dbReference type="PANTHER" id="PTHR21461:SF52">
    <property type="entry name" value="GLYCOSYLTRANSFERASE FAMILY 92 PROTEIN"/>
    <property type="match status" value="1"/>
</dbReference>
<dbReference type="InterPro" id="IPR008166">
    <property type="entry name" value="Glyco_transf_92"/>
</dbReference>
<feature type="region of interest" description="Disordered" evidence="9">
    <location>
        <begin position="448"/>
        <end position="469"/>
    </location>
</feature>
<proteinExistence type="inferred from homology"/>
<dbReference type="Ensembl" id="ENSSAUT00010007654.1">
    <property type="protein sequence ID" value="ENSSAUP00010007134.1"/>
    <property type="gene ID" value="ENSSAUG00010003573.1"/>
</dbReference>
<dbReference type="AlphaFoldDB" id="A0A671TYL1"/>
<evidence type="ECO:0000256" key="1">
    <source>
        <dbReference type="ARBA" id="ARBA00004167"/>
    </source>
</evidence>
<evidence type="ECO:0000256" key="3">
    <source>
        <dbReference type="ARBA" id="ARBA00022676"/>
    </source>
</evidence>
<evidence type="ECO:0000256" key="8">
    <source>
        <dbReference type="RuleBase" id="RU366017"/>
    </source>
</evidence>
<reference evidence="10" key="3">
    <citation type="submission" date="2025-09" db="UniProtKB">
        <authorList>
            <consortium name="Ensembl"/>
        </authorList>
    </citation>
    <scope>IDENTIFICATION</scope>
</reference>
<evidence type="ECO:0000256" key="6">
    <source>
        <dbReference type="ARBA" id="ARBA00022989"/>
    </source>
</evidence>
<accession>A0A671TYL1</accession>
<reference evidence="10" key="1">
    <citation type="submission" date="2021-04" db="EMBL/GenBank/DDBJ databases">
        <authorList>
            <consortium name="Wellcome Sanger Institute Data Sharing"/>
        </authorList>
    </citation>
    <scope>NUCLEOTIDE SEQUENCE [LARGE SCALE GENOMIC DNA]</scope>
</reference>
<dbReference type="PANTHER" id="PTHR21461">
    <property type="entry name" value="GLYCOSYLTRANSFERASE FAMILY 92 PROTEIN"/>
    <property type="match status" value="1"/>
</dbReference>
<name>A0A671TYL1_SPAAU</name>
<evidence type="ECO:0000313" key="10">
    <source>
        <dbReference type="Ensembl" id="ENSSAUP00010007134.1"/>
    </source>
</evidence>
<comment type="similarity">
    <text evidence="2 8">Belongs to the glycosyltransferase 92 family.</text>
</comment>
<protein>
    <recommendedName>
        <fullName evidence="8">Glycosyltransferase family 92 protein</fullName>
        <ecNumber evidence="8">2.4.1.-</ecNumber>
    </recommendedName>
</protein>
<dbReference type="EC" id="2.4.1.-" evidence="8"/>
<evidence type="ECO:0000256" key="5">
    <source>
        <dbReference type="ARBA" id="ARBA00022692"/>
    </source>
</evidence>
<keyword evidence="5 8" id="KW-0812">Transmembrane</keyword>
<reference evidence="10" key="2">
    <citation type="submission" date="2025-08" db="UniProtKB">
        <authorList>
            <consortium name="Ensembl"/>
        </authorList>
    </citation>
    <scope>IDENTIFICATION</scope>
</reference>
<dbReference type="Pfam" id="PF01697">
    <property type="entry name" value="Glyco_transf_92"/>
    <property type="match status" value="1"/>
</dbReference>
<sequence>MLAPRLKKFRWMMIISPVTTILSLILLLWTYTYGPDWIFPSLNPVPLPEPLHRGPGQPAPPGHQVSLVAGKGMKTILVSAYQEHRRGKREVRVIAVALRSETVEYHCVFSCEGQLRKSEGSRYVHSDHFDFAYGTADIMCPIPSDCESPSHITVTSKADPEEKPEVDLEVKNKKPENDSFHYNFTVCFSTMYEYKNVLQLVQNLETLQLLGVNRVVIYKTSSSPETQRILDYYTRKGLVEVIPWTLSKFLKVSRSWRPERSPGDTHYFGQIPALHDCLYRYMYQSRYVALHDNDELILPQKVFSWSELFPLLEKKYGPKQCFMFENNVFENDKFNKKVSDWQNVPGVDILTRLYHEPVHSGYGNFKIVVNPRVVFTLTVHGLLDPGISEACSFVDRNIARMYHTRLPKQPGVTRDKLTYDDRLLSYGARFTPTVTTVLRECGLLQKDRTPTTLTRPTGSDRVQAEKIRK</sequence>
<keyword evidence="4 8" id="KW-0808">Transferase</keyword>
<dbReference type="Proteomes" id="UP000472265">
    <property type="component" value="Chromosome 2"/>
</dbReference>
<comment type="subcellular location">
    <subcellularLocation>
        <location evidence="1">Membrane</location>
        <topology evidence="1">Single-pass membrane protein</topology>
    </subcellularLocation>
</comment>
<evidence type="ECO:0000256" key="4">
    <source>
        <dbReference type="ARBA" id="ARBA00022679"/>
    </source>
</evidence>
<keyword evidence="3 8" id="KW-0328">Glycosyltransferase</keyword>
<evidence type="ECO:0000256" key="2">
    <source>
        <dbReference type="ARBA" id="ARBA00007647"/>
    </source>
</evidence>
<feature type="transmembrane region" description="Helical" evidence="8">
    <location>
        <begin position="12"/>
        <end position="31"/>
    </location>
</feature>
<evidence type="ECO:0000313" key="11">
    <source>
        <dbReference type="Proteomes" id="UP000472265"/>
    </source>
</evidence>
<keyword evidence="11" id="KW-1185">Reference proteome</keyword>
<dbReference type="GO" id="GO:0016757">
    <property type="term" value="F:glycosyltransferase activity"/>
    <property type="evidence" value="ECO:0007669"/>
    <property type="project" value="UniProtKB-UniRule"/>
</dbReference>
<dbReference type="GO" id="GO:0005737">
    <property type="term" value="C:cytoplasm"/>
    <property type="evidence" value="ECO:0007669"/>
    <property type="project" value="TreeGrafter"/>
</dbReference>
<dbReference type="GeneTree" id="ENSGT00530000064359"/>
<gene>
    <name evidence="10" type="primary">LOC115569003</name>
</gene>